<evidence type="ECO:0000256" key="6">
    <source>
        <dbReference type="SAM" id="Phobius"/>
    </source>
</evidence>
<dbReference type="InterPro" id="IPR000727">
    <property type="entry name" value="T_SNARE_dom"/>
</dbReference>
<dbReference type="PANTHER" id="PTHR32089">
    <property type="entry name" value="METHYL-ACCEPTING CHEMOTAXIS PROTEIN MCPB"/>
    <property type="match status" value="1"/>
</dbReference>
<dbReference type="GO" id="GO:0005886">
    <property type="term" value="C:plasma membrane"/>
    <property type="evidence" value="ECO:0007669"/>
    <property type="project" value="UniProtKB-SubCell"/>
</dbReference>
<evidence type="ECO:0000313" key="10">
    <source>
        <dbReference type="EMBL" id="OPH83906.1"/>
    </source>
</evidence>
<evidence type="ECO:0000259" key="7">
    <source>
        <dbReference type="PROSITE" id="PS50111"/>
    </source>
</evidence>
<evidence type="ECO:0000313" key="11">
    <source>
        <dbReference type="Proteomes" id="UP000189940"/>
    </source>
</evidence>
<comment type="caution">
    <text evidence="10">The sequence shown here is derived from an EMBL/GenBank/DDBJ whole genome shotgun (WGS) entry which is preliminary data.</text>
</comment>
<proteinExistence type="inferred from homology"/>
<dbReference type="PROSITE" id="PS50192">
    <property type="entry name" value="T_SNARE"/>
    <property type="match status" value="1"/>
</dbReference>
<sequence length="698" mass="73713">MKAKISVTLPAIVSALVMIGALSAGMSAYQAYEQRQQSEAFLEVNHISQLLLRSAGQWAVERGLTNAPLKSPDALPAELRPQIAETRQAADRAFSEAAQLLRGNPAMKSAESKISEAESAFQGFVGFRTRLDENLPKRGSERNPDVVESFSPTITKLIDVSGNRLRLTLETLTRPPTAALTQLVSLRHLTAQMAENAGRERALFGGMVGSRAKISTTNLRTIARFRGNVELAWETISPARMRADLPRKVADAISGVERDYFQIYGQTRDAVLAAAETGEYKISGNDYVAQATTAINSILRLANAVGEAADQEAAKEAANSSSKLLIAGLIFLGCIALAFVSFWIAFSRILRPLAALTTAMGELAKGNFSVVLPGLDRKDEMGDMARAVETFKVKAEQKARDEAEAKMQQDQLAAQQRKADMHRLADGFEAAVGAVIQTVSSAATQLEDSATALTKTAEQTHQLSSAVAAASEEATVNVQSVASASEEMAASVNEISRQVQEASRIANDAAQKAHSADQRINSLSQASTKIGDVVELINTIASQTNLLALNATIEAARAGEAGRGFAVVASEVKALAEQTAKATAEIGQQITSIQSATDDSVDNVKEIGIVIGKIAEISATIASAVEEQASATQEISRNVQQAAAGTSEVSSNIIEVSNGASVTGSASTQALAAAKSLSGDTGRLKQEVEKFLATVRAA</sequence>
<keyword evidence="6" id="KW-1133">Transmembrane helix</keyword>
<dbReference type="Pfam" id="PF00672">
    <property type="entry name" value="HAMP"/>
    <property type="match status" value="1"/>
</dbReference>
<dbReference type="PROSITE" id="PS50885">
    <property type="entry name" value="HAMP"/>
    <property type="match status" value="1"/>
</dbReference>
<feature type="domain" description="Methyl-accepting transducer" evidence="7">
    <location>
        <begin position="442"/>
        <end position="678"/>
    </location>
</feature>
<evidence type="ECO:0000256" key="5">
    <source>
        <dbReference type="PROSITE-ProRule" id="PRU00284"/>
    </source>
</evidence>
<feature type="transmembrane region" description="Helical" evidence="6">
    <location>
        <begin position="324"/>
        <end position="346"/>
    </location>
</feature>
<dbReference type="RefSeq" id="WP_079445867.1">
    <property type="nucleotide sequence ID" value="NZ_JAVDPZ010000010.1"/>
</dbReference>
<dbReference type="Pfam" id="PF00015">
    <property type="entry name" value="MCPsignal"/>
    <property type="match status" value="1"/>
</dbReference>
<dbReference type="Gene3D" id="6.10.340.10">
    <property type="match status" value="1"/>
</dbReference>
<dbReference type="GO" id="GO:0007165">
    <property type="term" value="P:signal transduction"/>
    <property type="evidence" value="ECO:0007669"/>
    <property type="project" value="UniProtKB-KW"/>
</dbReference>
<dbReference type="PROSITE" id="PS50111">
    <property type="entry name" value="CHEMOTAXIS_TRANSDUC_2"/>
    <property type="match status" value="1"/>
</dbReference>
<protein>
    <submittedName>
        <fullName evidence="10">Chemotaxis protein</fullName>
    </submittedName>
</protein>
<keyword evidence="6" id="KW-0812">Transmembrane</keyword>
<dbReference type="SMART" id="SM00304">
    <property type="entry name" value="HAMP"/>
    <property type="match status" value="1"/>
</dbReference>
<accession>A0A1V4I0Z8</accession>
<name>A0A1V4I0Z8_NITVU</name>
<dbReference type="SMART" id="SM00283">
    <property type="entry name" value="MA"/>
    <property type="match status" value="1"/>
</dbReference>
<gene>
    <name evidence="10" type="ORF">B2M20_04390</name>
</gene>
<dbReference type="InterPro" id="IPR003660">
    <property type="entry name" value="HAMP_dom"/>
</dbReference>
<evidence type="ECO:0000259" key="9">
    <source>
        <dbReference type="PROSITE" id="PS50885"/>
    </source>
</evidence>
<organism evidence="10 11">
    <name type="scientific">Nitrobacter vulgaris</name>
    <dbReference type="NCBI Taxonomy" id="29421"/>
    <lineage>
        <taxon>Bacteria</taxon>
        <taxon>Pseudomonadati</taxon>
        <taxon>Pseudomonadota</taxon>
        <taxon>Alphaproteobacteria</taxon>
        <taxon>Hyphomicrobiales</taxon>
        <taxon>Nitrobacteraceae</taxon>
        <taxon>Nitrobacter</taxon>
    </lineage>
</organism>
<keyword evidence="3 5" id="KW-0807">Transducer</keyword>
<reference evidence="10 11" key="1">
    <citation type="submission" date="2017-02" db="EMBL/GenBank/DDBJ databases">
        <title>Genome sequence of the nitrite-oxidizing bacterium Nitrobacter vulgaris strain Ab1.</title>
        <authorList>
            <person name="Mellbye B.L."/>
            <person name="Davis E.W."/>
            <person name="Spieck E."/>
            <person name="Chang J.H."/>
            <person name="Bottomley P.J."/>
            <person name="Sayavedra-Soto L.A."/>
        </authorList>
    </citation>
    <scope>NUCLEOTIDE SEQUENCE [LARGE SCALE GENOMIC DNA]</scope>
    <source>
        <strain evidence="10 11">Ab1</strain>
    </source>
</reference>
<dbReference type="EMBL" id="MWPQ01000019">
    <property type="protein sequence ID" value="OPH83906.1"/>
    <property type="molecule type" value="Genomic_DNA"/>
</dbReference>
<evidence type="ECO:0000259" key="8">
    <source>
        <dbReference type="PROSITE" id="PS50192"/>
    </source>
</evidence>
<comment type="subcellular location">
    <subcellularLocation>
        <location evidence="1">Cell inner membrane</location>
        <topology evidence="1">Multi-pass membrane protein</topology>
    </subcellularLocation>
</comment>
<keyword evidence="11" id="KW-1185">Reference proteome</keyword>
<evidence type="ECO:0000256" key="2">
    <source>
        <dbReference type="ARBA" id="ARBA00022519"/>
    </source>
</evidence>
<dbReference type="STRING" id="29421.B2M20_04390"/>
<feature type="domain" description="HAMP" evidence="9">
    <location>
        <begin position="347"/>
        <end position="400"/>
    </location>
</feature>
<dbReference type="SUPFAM" id="SSF58104">
    <property type="entry name" value="Methyl-accepting chemotaxis protein (MCP) signaling domain"/>
    <property type="match status" value="1"/>
</dbReference>
<dbReference type="CDD" id="cd06225">
    <property type="entry name" value="HAMP"/>
    <property type="match status" value="1"/>
</dbReference>
<evidence type="ECO:0000256" key="1">
    <source>
        <dbReference type="ARBA" id="ARBA00004429"/>
    </source>
</evidence>
<keyword evidence="6" id="KW-0472">Membrane</keyword>
<dbReference type="AlphaFoldDB" id="A0A1V4I0Z8"/>
<evidence type="ECO:0000256" key="3">
    <source>
        <dbReference type="ARBA" id="ARBA00023224"/>
    </source>
</evidence>
<dbReference type="InterPro" id="IPR004089">
    <property type="entry name" value="MCPsignal_dom"/>
</dbReference>
<keyword evidence="2" id="KW-1003">Cell membrane</keyword>
<comment type="similarity">
    <text evidence="4">Belongs to the methyl-accepting chemotaxis (MCP) protein family.</text>
</comment>
<dbReference type="PANTHER" id="PTHR32089:SF112">
    <property type="entry name" value="LYSOZYME-LIKE PROTEIN-RELATED"/>
    <property type="match status" value="1"/>
</dbReference>
<evidence type="ECO:0000256" key="4">
    <source>
        <dbReference type="ARBA" id="ARBA00029447"/>
    </source>
</evidence>
<dbReference type="Proteomes" id="UP000189940">
    <property type="component" value="Unassembled WGS sequence"/>
</dbReference>
<keyword evidence="2" id="KW-0997">Cell inner membrane</keyword>
<feature type="domain" description="T-SNARE coiled-coil homology" evidence="8">
    <location>
        <begin position="594"/>
        <end position="656"/>
    </location>
</feature>
<dbReference type="Gene3D" id="1.10.287.950">
    <property type="entry name" value="Methyl-accepting chemotaxis protein"/>
    <property type="match status" value="1"/>
</dbReference>
<dbReference type="OrthoDB" id="3289104at2"/>